<keyword evidence="3" id="KW-0813">Transport</keyword>
<keyword evidence="5" id="KW-0812">Transmembrane</keyword>
<dbReference type="PANTHER" id="PTHR30026">
    <property type="entry name" value="OUTER MEMBRANE PROTEIN TOLC"/>
    <property type="match status" value="1"/>
</dbReference>
<gene>
    <name evidence="9" type="ORF">Mucpa_3471</name>
</gene>
<accession>H1YIF7</accession>
<evidence type="ECO:0000256" key="1">
    <source>
        <dbReference type="ARBA" id="ARBA00004442"/>
    </source>
</evidence>
<dbReference type="OrthoDB" id="916581at2"/>
<comment type="subcellular location">
    <subcellularLocation>
        <location evidence="1">Cell outer membrane</location>
    </subcellularLocation>
</comment>
<evidence type="ECO:0000256" key="8">
    <source>
        <dbReference type="SAM" id="Coils"/>
    </source>
</evidence>
<keyword evidence="6" id="KW-0472">Membrane</keyword>
<comment type="similarity">
    <text evidence="2">Belongs to the outer membrane factor (OMF) (TC 1.B.17) family.</text>
</comment>
<dbReference type="GO" id="GO:0015562">
    <property type="term" value="F:efflux transmembrane transporter activity"/>
    <property type="evidence" value="ECO:0007669"/>
    <property type="project" value="InterPro"/>
</dbReference>
<evidence type="ECO:0000256" key="6">
    <source>
        <dbReference type="ARBA" id="ARBA00023136"/>
    </source>
</evidence>
<evidence type="ECO:0000256" key="2">
    <source>
        <dbReference type="ARBA" id="ARBA00007613"/>
    </source>
</evidence>
<protein>
    <submittedName>
        <fullName evidence="9">Outer membrane efflux protein</fullName>
    </submittedName>
</protein>
<dbReference type="Gene3D" id="1.20.1600.10">
    <property type="entry name" value="Outer membrane efflux proteins (OEP)"/>
    <property type="match status" value="1"/>
</dbReference>
<evidence type="ECO:0000256" key="5">
    <source>
        <dbReference type="ARBA" id="ARBA00022692"/>
    </source>
</evidence>
<dbReference type="InterPro" id="IPR051906">
    <property type="entry name" value="TolC-like"/>
</dbReference>
<dbReference type="SUPFAM" id="SSF56954">
    <property type="entry name" value="Outer membrane efflux proteins (OEP)"/>
    <property type="match status" value="1"/>
</dbReference>
<evidence type="ECO:0000256" key="4">
    <source>
        <dbReference type="ARBA" id="ARBA00022452"/>
    </source>
</evidence>
<dbReference type="InterPro" id="IPR003423">
    <property type="entry name" value="OMP_efflux"/>
</dbReference>
<dbReference type="GO" id="GO:1990281">
    <property type="term" value="C:efflux pump complex"/>
    <property type="evidence" value="ECO:0007669"/>
    <property type="project" value="TreeGrafter"/>
</dbReference>
<keyword evidence="8" id="KW-0175">Coiled coil</keyword>
<sequence length="456" mass="51185">MINNINQTTNHYLFKNRVQTLKRYGVLLLFFGLLLSREAKAQDKTLTINEAIKLGIENSKTLKLSQSKIDRAVSQYNQAKDKALPTGNLSYGYSHAEIPANRLSLGPTNLTLPSRADAYIGTVAIQETIFGGGRLKYAQQSTELLTQVARLDAEKDKDQIVYDVISAYYNLYKVLQSQKVVAQNITSVDQQLTQAQRFFDQGIVTKNDVLRFQLQKSNIQLNGIDLESNRKIINYNLDILLGLPESTEIKIDDINEANHTLLPLSGYLDTAMVTRQELRQLDLQNRVAEINIKNIRAEKLPTLGVGANMYYIDAVANPIPQSGSFIDPVTIGATLSWNFGSLWNNKNKVTEARIQREETLINKSVTVDNLKNEVNRNYQNYLSAQDKIKLLETSIAQATENNKILESKYKSNVASVTDRVDAQTLLYQAQINLELAKADAGLAYYTLLKSTGKLNK</sequence>
<dbReference type="eggNOG" id="COG1538">
    <property type="taxonomic scope" value="Bacteria"/>
</dbReference>
<evidence type="ECO:0000313" key="9">
    <source>
        <dbReference type="EMBL" id="EHQ27570.1"/>
    </source>
</evidence>
<proteinExistence type="inferred from homology"/>
<feature type="coiled-coil region" evidence="8">
    <location>
        <begin position="381"/>
        <end position="408"/>
    </location>
</feature>
<dbReference type="STRING" id="714943.Mucpa_3471"/>
<reference evidence="9" key="1">
    <citation type="submission" date="2011-09" db="EMBL/GenBank/DDBJ databases">
        <title>The permanent draft genome of Mucilaginibacter paludis DSM 18603.</title>
        <authorList>
            <consortium name="US DOE Joint Genome Institute (JGI-PGF)"/>
            <person name="Lucas S."/>
            <person name="Han J."/>
            <person name="Lapidus A."/>
            <person name="Bruce D."/>
            <person name="Goodwin L."/>
            <person name="Pitluck S."/>
            <person name="Peters L."/>
            <person name="Kyrpides N."/>
            <person name="Mavromatis K."/>
            <person name="Ivanova N."/>
            <person name="Mikhailova N."/>
            <person name="Held B."/>
            <person name="Detter J.C."/>
            <person name="Tapia R."/>
            <person name="Han C."/>
            <person name="Land M."/>
            <person name="Hauser L."/>
            <person name="Markowitz V."/>
            <person name="Cheng J.-F."/>
            <person name="Hugenholtz P."/>
            <person name="Woyke T."/>
            <person name="Wu D."/>
            <person name="Tindall B."/>
            <person name="Brambilla E."/>
            <person name="Klenk H.-P."/>
            <person name="Eisen J.A."/>
        </authorList>
    </citation>
    <scope>NUCLEOTIDE SEQUENCE [LARGE SCALE GENOMIC DNA]</scope>
    <source>
        <strain evidence="9">DSM 18603</strain>
    </source>
</reference>
<dbReference type="RefSeq" id="WP_008508067.1">
    <property type="nucleotide sequence ID" value="NZ_CM001403.1"/>
</dbReference>
<dbReference type="EMBL" id="CM001403">
    <property type="protein sequence ID" value="EHQ27570.1"/>
    <property type="molecule type" value="Genomic_DNA"/>
</dbReference>
<keyword evidence="10" id="KW-1185">Reference proteome</keyword>
<organism evidence="9 10">
    <name type="scientific">Mucilaginibacter paludis DSM 18603</name>
    <dbReference type="NCBI Taxonomy" id="714943"/>
    <lineage>
        <taxon>Bacteria</taxon>
        <taxon>Pseudomonadati</taxon>
        <taxon>Bacteroidota</taxon>
        <taxon>Sphingobacteriia</taxon>
        <taxon>Sphingobacteriales</taxon>
        <taxon>Sphingobacteriaceae</taxon>
        <taxon>Mucilaginibacter</taxon>
    </lineage>
</organism>
<evidence type="ECO:0000313" key="10">
    <source>
        <dbReference type="Proteomes" id="UP000002774"/>
    </source>
</evidence>
<keyword evidence="7" id="KW-0998">Cell outer membrane</keyword>
<dbReference type="Proteomes" id="UP000002774">
    <property type="component" value="Chromosome"/>
</dbReference>
<evidence type="ECO:0000256" key="3">
    <source>
        <dbReference type="ARBA" id="ARBA00022448"/>
    </source>
</evidence>
<evidence type="ECO:0000256" key="7">
    <source>
        <dbReference type="ARBA" id="ARBA00023237"/>
    </source>
</evidence>
<dbReference type="AlphaFoldDB" id="H1YIF7"/>
<keyword evidence="4" id="KW-1134">Transmembrane beta strand</keyword>
<dbReference type="GO" id="GO:0015288">
    <property type="term" value="F:porin activity"/>
    <property type="evidence" value="ECO:0007669"/>
    <property type="project" value="TreeGrafter"/>
</dbReference>
<dbReference type="PANTHER" id="PTHR30026:SF20">
    <property type="entry name" value="OUTER MEMBRANE PROTEIN TOLC"/>
    <property type="match status" value="1"/>
</dbReference>
<name>H1YIF7_9SPHI</name>
<dbReference type="Pfam" id="PF02321">
    <property type="entry name" value="OEP"/>
    <property type="match status" value="2"/>
</dbReference>
<dbReference type="HOGENOM" id="CLU_012817_10_4_10"/>
<dbReference type="GO" id="GO:0009279">
    <property type="term" value="C:cell outer membrane"/>
    <property type="evidence" value="ECO:0007669"/>
    <property type="project" value="UniProtKB-SubCell"/>
</dbReference>